<comment type="subcellular location">
    <subcellularLocation>
        <location evidence="1">Membrane</location>
        <topology evidence="1">Multi-pass membrane protein</topology>
    </subcellularLocation>
</comment>
<dbReference type="Pfam" id="PF07264">
    <property type="entry name" value="EI24"/>
    <property type="match status" value="1"/>
</dbReference>
<feature type="transmembrane region" description="Helical" evidence="5">
    <location>
        <begin position="173"/>
        <end position="194"/>
    </location>
</feature>
<protein>
    <recommendedName>
        <fullName evidence="8">EI24 domain-containing protein</fullName>
    </recommendedName>
</protein>
<sequence>MNQNPVTLPSQSLDPSSAMLDGVGRACVRALVSQCHPRMLFALLLPFLIMFVGGSLLLWLAWTPLTQALQNGLDGVGVVNRVDQWMVMAGLFSLKVWLIPLLAVVILLPMAGILGLVVAAIWVMPLVLSHVASREYPELSRQGRHAWVGSIWNTLWVMCIFIIGWMLTLPLWLIPPLGVLLSVFWWAFAFTRIMRVDALIEHASPQERKLLQQRCYGGFWSLGLICALLQLLPPAWLFLPVFSALLFVHYGLDRLRRLRAESIIDV</sequence>
<dbReference type="AlphaFoldDB" id="A0A2V1K4E4"/>
<evidence type="ECO:0000256" key="1">
    <source>
        <dbReference type="ARBA" id="ARBA00004141"/>
    </source>
</evidence>
<feature type="transmembrane region" description="Helical" evidence="5">
    <location>
        <begin position="39"/>
        <end position="62"/>
    </location>
</feature>
<evidence type="ECO:0000313" key="6">
    <source>
        <dbReference type="EMBL" id="PWF25113.1"/>
    </source>
</evidence>
<evidence type="ECO:0000256" key="2">
    <source>
        <dbReference type="ARBA" id="ARBA00022692"/>
    </source>
</evidence>
<dbReference type="Proteomes" id="UP000245212">
    <property type="component" value="Unassembled WGS sequence"/>
</dbReference>
<evidence type="ECO:0000256" key="4">
    <source>
        <dbReference type="ARBA" id="ARBA00023136"/>
    </source>
</evidence>
<feature type="transmembrane region" description="Helical" evidence="5">
    <location>
        <begin position="145"/>
        <end position="167"/>
    </location>
</feature>
<evidence type="ECO:0000256" key="5">
    <source>
        <dbReference type="SAM" id="Phobius"/>
    </source>
</evidence>
<gene>
    <name evidence="6" type="ORF">DD235_02825</name>
</gene>
<feature type="transmembrane region" description="Helical" evidence="5">
    <location>
        <begin position="96"/>
        <end position="124"/>
    </location>
</feature>
<keyword evidence="2 5" id="KW-0812">Transmembrane</keyword>
<reference evidence="7" key="1">
    <citation type="submission" date="2018-05" db="EMBL/GenBank/DDBJ databases">
        <authorList>
            <person name="Li Y."/>
        </authorList>
    </citation>
    <scope>NUCLEOTIDE SEQUENCE [LARGE SCALE GENOMIC DNA]</scope>
    <source>
        <strain evidence="7">3d-2-2</strain>
    </source>
</reference>
<keyword evidence="3 5" id="KW-1133">Transmembrane helix</keyword>
<name>A0A2V1K4E4_9BURK</name>
<evidence type="ECO:0000313" key="7">
    <source>
        <dbReference type="Proteomes" id="UP000245212"/>
    </source>
</evidence>
<feature type="transmembrane region" description="Helical" evidence="5">
    <location>
        <begin position="215"/>
        <end position="231"/>
    </location>
</feature>
<dbReference type="EMBL" id="QETA01000001">
    <property type="protein sequence ID" value="PWF25113.1"/>
    <property type="molecule type" value="Genomic_DNA"/>
</dbReference>
<organism evidence="6 7">
    <name type="scientific">Corticimicrobacter populi</name>
    <dbReference type="NCBI Taxonomy" id="2175229"/>
    <lineage>
        <taxon>Bacteria</taxon>
        <taxon>Pseudomonadati</taxon>
        <taxon>Pseudomonadota</taxon>
        <taxon>Betaproteobacteria</taxon>
        <taxon>Burkholderiales</taxon>
        <taxon>Alcaligenaceae</taxon>
        <taxon>Corticimicrobacter</taxon>
    </lineage>
</organism>
<comment type="caution">
    <text evidence="6">The sequence shown here is derived from an EMBL/GenBank/DDBJ whole genome shotgun (WGS) entry which is preliminary data.</text>
</comment>
<keyword evidence="7" id="KW-1185">Reference proteome</keyword>
<dbReference type="InterPro" id="IPR059112">
    <property type="entry name" value="CysZ/EI24"/>
</dbReference>
<keyword evidence="4 5" id="KW-0472">Membrane</keyword>
<proteinExistence type="predicted"/>
<evidence type="ECO:0000256" key="3">
    <source>
        <dbReference type="ARBA" id="ARBA00022989"/>
    </source>
</evidence>
<accession>A0A2V1K4E4</accession>
<evidence type="ECO:0008006" key="8">
    <source>
        <dbReference type="Google" id="ProtNLM"/>
    </source>
</evidence>